<dbReference type="Gene3D" id="1.10.510.10">
    <property type="entry name" value="Transferase(Phosphotransferase) domain 1"/>
    <property type="match status" value="1"/>
</dbReference>
<dbReference type="Proteomes" id="UP000002729">
    <property type="component" value="Unassembled WGS sequence"/>
</dbReference>
<accession>F0YPC1</accession>
<dbReference type="InterPro" id="IPR047173">
    <property type="entry name" value="STRAD_A/B-like"/>
</dbReference>
<feature type="domain" description="Protein kinase" evidence="2">
    <location>
        <begin position="1"/>
        <end position="259"/>
    </location>
</feature>
<evidence type="ECO:0000313" key="3">
    <source>
        <dbReference type="EMBL" id="EGB03037.1"/>
    </source>
</evidence>
<dbReference type="RefSeq" id="XP_009042261.1">
    <property type="nucleotide sequence ID" value="XM_009044013.1"/>
</dbReference>
<dbReference type="EMBL" id="GL833212">
    <property type="protein sequence ID" value="EGB03037.1"/>
    <property type="molecule type" value="Genomic_DNA"/>
</dbReference>
<dbReference type="GO" id="GO:0005524">
    <property type="term" value="F:ATP binding"/>
    <property type="evidence" value="ECO:0007669"/>
    <property type="project" value="InterPro"/>
</dbReference>
<evidence type="ECO:0000313" key="4">
    <source>
        <dbReference type="Proteomes" id="UP000002729"/>
    </source>
</evidence>
<dbReference type="InterPro" id="IPR011009">
    <property type="entry name" value="Kinase-like_dom_sf"/>
</dbReference>
<dbReference type="OrthoDB" id="8693905at2759"/>
<name>F0YPC1_AURAN</name>
<dbReference type="InterPro" id="IPR000719">
    <property type="entry name" value="Prot_kinase_dom"/>
</dbReference>
<dbReference type="KEGG" id="aaf:AURANDRAFT_39464"/>
<dbReference type="FunFam" id="1.10.510.10:FF:000947">
    <property type="entry name" value="serine/threonine-protein kinase OSR1"/>
    <property type="match status" value="1"/>
</dbReference>
<evidence type="ECO:0000256" key="1">
    <source>
        <dbReference type="ARBA" id="ARBA00008874"/>
    </source>
</evidence>
<comment type="similarity">
    <text evidence="1">Belongs to the protein kinase superfamily. STE Ser/Thr protein kinase family. STE20 subfamily.</text>
</comment>
<dbReference type="AlphaFoldDB" id="F0YPC1"/>
<dbReference type="InParanoid" id="F0YPC1"/>
<reference evidence="3 4" key="1">
    <citation type="journal article" date="2011" name="Proc. Natl. Acad. Sci. U.S.A.">
        <title>Niche of harmful alga Aureococcus anophagefferens revealed through ecogenomics.</title>
        <authorList>
            <person name="Gobler C.J."/>
            <person name="Berry D.L."/>
            <person name="Dyhrman S.T."/>
            <person name="Wilhelm S.W."/>
            <person name="Salamov A."/>
            <person name="Lobanov A.V."/>
            <person name="Zhang Y."/>
            <person name="Collier J.L."/>
            <person name="Wurch L.L."/>
            <person name="Kustka A.B."/>
            <person name="Dill B.D."/>
            <person name="Shah M."/>
            <person name="VerBerkmoes N.C."/>
            <person name="Kuo A."/>
            <person name="Terry A."/>
            <person name="Pangilinan J."/>
            <person name="Lindquist E.A."/>
            <person name="Lucas S."/>
            <person name="Paulsen I.T."/>
            <person name="Hattenrath-Lehmann T.K."/>
            <person name="Talmage S.C."/>
            <person name="Walker E.A."/>
            <person name="Koch F."/>
            <person name="Burson A.M."/>
            <person name="Marcoval M.A."/>
            <person name="Tang Y.Z."/>
            <person name="Lecleir G.R."/>
            <person name="Coyne K.J."/>
            <person name="Berg G.M."/>
            <person name="Bertrand E.M."/>
            <person name="Saito M.A."/>
            <person name="Gladyshev V.N."/>
            <person name="Grigoriev I.V."/>
        </authorList>
    </citation>
    <scope>NUCLEOTIDE SEQUENCE [LARGE SCALE GENOMIC DNA]</scope>
    <source>
        <strain evidence="4">CCMP 1984</strain>
    </source>
</reference>
<dbReference type="PANTHER" id="PTHR48014">
    <property type="entry name" value="SERINE/THREONINE-PROTEIN KINASE FRAY2"/>
    <property type="match status" value="1"/>
</dbReference>
<dbReference type="PANTHER" id="PTHR48014:SF21">
    <property type="entry name" value="SERINE_THREONINE-PROTEIN KINASE FRAY2"/>
    <property type="match status" value="1"/>
</dbReference>
<evidence type="ECO:0000259" key="2">
    <source>
        <dbReference type="PROSITE" id="PS50011"/>
    </source>
</evidence>
<sequence length="447" mass="49909">MATCPRAANTVERVALKVMDLEQVTAEITEISKEVQMMRMCCHANVLCCHASFVSKSELYLVMPLMEKGSCLHIMHAAKQRGLGEGMSEQWLGYVLLEVLHGLEYLHENGHIHRDIKAGNVLLDPAGNVALADFGVSSWLVHAGLRRRTAKTFVGTPCWMAPEVMEQVDGYDYKADIWSFGITALELAKGFAPYAFHPPMKVLLLTIQEEPPSLRSYSTEKSSRGESFSRSFKEMVRMCLQKEARKRPTVHTLLNSKFFKTKRSVTPLVEELLNLIGNISVDDESTVFNERGVGTLPVNTPSAKSELLTCPHNIMTRPCGLTSDRGPEYIIDNSNISRKEFANCTEDNQVSTPTLCAAHHSPSSRGESGEFVRGTTWTFDDGHEVVLKSESFIRREIDAKCAQDDQECEAIFDDLEDLMNQRGGEWDFKKNHDVTANEDQAAEGNGN</sequence>
<protein>
    <recommendedName>
        <fullName evidence="2">Protein kinase domain-containing protein</fullName>
    </recommendedName>
</protein>
<dbReference type="Pfam" id="PF00069">
    <property type="entry name" value="Pkinase"/>
    <property type="match status" value="1"/>
</dbReference>
<proteinExistence type="inferred from homology"/>
<dbReference type="GO" id="GO:0004672">
    <property type="term" value="F:protein kinase activity"/>
    <property type="evidence" value="ECO:0007669"/>
    <property type="project" value="InterPro"/>
</dbReference>
<dbReference type="GeneID" id="20221984"/>
<dbReference type="SUPFAM" id="SSF56112">
    <property type="entry name" value="Protein kinase-like (PK-like)"/>
    <property type="match status" value="1"/>
</dbReference>
<dbReference type="Gene3D" id="3.30.200.20">
    <property type="entry name" value="Phosphorylase Kinase, domain 1"/>
    <property type="match status" value="1"/>
</dbReference>
<organism evidence="4">
    <name type="scientific">Aureococcus anophagefferens</name>
    <name type="common">Harmful bloom alga</name>
    <dbReference type="NCBI Taxonomy" id="44056"/>
    <lineage>
        <taxon>Eukaryota</taxon>
        <taxon>Sar</taxon>
        <taxon>Stramenopiles</taxon>
        <taxon>Ochrophyta</taxon>
        <taxon>Pelagophyceae</taxon>
        <taxon>Pelagomonadales</taxon>
        <taxon>Pelagomonadaceae</taxon>
        <taxon>Aureococcus</taxon>
    </lineage>
</organism>
<dbReference type="eggNOG" id="KOG0582">
    <property type="taxonomic scope" value="Eukaryota"/>
</dbReference>
<dbReference type="SMART" id="SM00220">
    <property type="entry name" value="S_TKc"/>
    <property type="match status" value="1"/>
</dbReference>
<gene>
    <name evidence="3" type="ORF">AURANDRAFT_39464</name>
</gene>
<dbReference type="GO" id="GO:0043539">
    <property type="term" value="F:protein serine/threonine kinase activator activity"/>
    <property type="evidence" value="ECO:0007669"/>
    <property type="project" value="InterPro"/>
</dbReference>
<keyword evidence="4" id="KW-1185">Reference proteome</keyword>
<dbReference type="PROSITE" id="PS50011">
    <property type="entry name" value="PROTEIN_KINASE_DOM"/>
    <property type="match status" value="1"/>
</dbReference>